<evidence type="ECO:0000256" key="5">
    <source>
        <dbReference type="ARBA" id="ARBA00023235"/>
    </source>
</evidence>
<dbReference type="PROSITE" id="PS52040">
    <property type="entry name" value="TOPO_IIA"/>
    <property type="match status" value="1"/>
</dbReference>
<dbReference type="GO" id="GO:0005524">
    <property type="term" value="F:ATP binding"/>
    <property type="evidence" value="ECO:0007669"/>
    <property type="project" value="InterPro"/>
</dbReference>
<evidence type="ECO:0000256" key="2">
    <source>
        <dbReference type="ARBA" id="ARBA00008263"/>
    </source>
</evidence>
<dbReference type="PANTHER" id="PTHR43493">
    <property type="entry name" value="DNA GYRASE/TOPOISOMERASE SUBUNIT A"/>
    <property type="match status" value="1"/>
</dbReference>
<evidence type="ECO:0000256" key="3">
    <source>
        <dbReference type="ARBA" id="ARBA00023029"/>
    </source>
</evidence>
<dbReference type="InterPro" id="IPR050220">
    <property type="entry name" value="Type_II_DNA_Topoisomerases"/>
</dbReference>
<dbReference type="InterPro" id="IPR013758">
    <property type="entry name" value="Topo_IIA_A/C_ab"/>
</dbReference>
<dbReference type="Gene3D" id="3.90.199.10">
    <property type="entry name" value="Topoisomerase II, domain 5"/>
    <property type="match status" value="1"/>
</dbReference>
<comment type="caution">
    <text evidence="8">The sequence shown here is derived from an EMBL/GenBank/DDBJ whole genome shotgun (WGS) entry which is preliminary data.</text>
</comment>
<organism evidence="8">
    <name type="scientific">candidate division CPR1 bacterium ADurb.Bin160</name>
    <dbReference type="NCBI Taxonomy" id="1852826"/>
    <lineage>
        <taxon>Bacteria</taxon>
        <taxon>candidate division CPR1</taxon>
    </lineage>
</organism>
<evidence type="ECO:0000313" key="8">
    <source>
        <dbReference type="EMBL" id="OQB41248.1"/>
    </source>
</evidence>
<dbReference type="PANTHER" id="PTHR43493:SF5">
    <property type="entry name" value="DNA GYRASE SUBUNIT A, CHLOROPLASTIC_MITOCHONDRIAL"/>
    <property type="match status" value="1"/>
</dbReference>
<dbReference type="Pfam" id="PF00521">
    <property type="entry name" value="DNA_topoisoIV"/>
    <property type="match status" value="1"/>
</dbReference>
<comment type="catalytic activity">
    <reaction evidence="1 6">
        <text>ATP-dependent breakage, passage and rejoining of double-stranded DNA.</text>
        <dbReference type="EC" id="5.6.2.2"/>
    </reaction>
</comment>
<gene>
    <name evidence="8" type="primary">gyrA_3</name>
    <name evidence="8" type="ORF">BWY04_00927</name>
</gene>
<evidence type="ECO:0000259" key="7">
    <source>
        <dbReference type="PROSITE" id="PS52040"/>
    </source>
</evidence>
<comment type="similarity">
    <text evidence="2">Belongs to the type II topoisomerase GyrA/ParC subunit family.</text>
</comment>
<dbReference type="Proteomes" id="UP000485621">
    <property type="component" value="Unassembled WGS sequence"/>
</dbReference>
<dbReference type="GO" id="GO:0005737">
    <property type="term" value="C:cytoplasm"/>
    <property type="evidence" value="ECO:0007669"/>
    <property type="project" value="TreeGrafter"/>
</dbReference>
<dbReference type="GO" id="GO:0009330">
    <property type="term" value="C:DNA topoisomerase type II (double strand cut, ATP-hydrolyzing) complex"/>
    <property type="evidence" value="ECO:0007669"/>
    <property type="project" value="TreeGrafter"/>
</dbReference>
<evidence type="ECO:0000256" key="6">
    <source>
        <dbReference type="PROSITE-ProRule" id="PRU01384"/>
    </source>
</evidence>
<feature type="active site" description="O-(5'-phospho-DNA)-tyrosine intermediate" evidence="6">
    <location>
        <position position="11"/>
    </location>
</feature>
<dbReference type="EC" id="5.99.1.3" evidence="8"/>
<reference evidence="8" key="1">
    <citation type="submission" date="2017-02" db="EMBL/GenBank/DDBJ databases">
        <title>Delving into the versatile metabolic prowess of the omnipresent phylum Bacteroidetes.</title>
        <authorList>
            <person name="Nobu M.K."/>
            <person name="Mei R."/>
            <person name="Narihiro T."/>
            <person name="Kuroda K."/>
            <person name="Liu W.-T."/>
        </authorList>
    </citation>
    <scope>NUCLEOTIDE SEQUENCE</scope>
    <source>
        <strain evidence="8">ADurb.Bin160</strain>
    </source>
</reference>
<proteinExistence type="inferred from homology"/>
<evidence type="ECO:0000256" key="4">
    <source>
        <dbReference type="ARBA" id="ARBA00023125"/>
    </source>
</evidence>
<keyword evidence="3 6" id="KW-0799">Topoisomerase</keyword>
<keyword evidence="5 6" id="KW-0413">Isomerase</keyword>
<protein>
    <submittedName>
        <fullName evidence="8">DNA gyrase subunit A</fullName>
        <ecNumber evidence="8">5.99.1.3</ecNumber>
    </submittedName>
</protein>
<dbReference type="SUPFAM" id="SSF56719">
    <property type="entry name" value="Type II DNA topoisomerase"/>
    <property type="match status" value="1"/>
</dbReference>
<dbReference type="InterPro" id="IPR002205">
    <property type="entry name" value="Topo_IIA_dom_A"/>
</dbReference>
<dbReference type="EMBL" id="MWDB01000020">
    <property type="protein sequence ID" value="OQB41248.1"/>
    <property type="molecule type" value="Genomic_DNA"/>
</dbReference>
<accession>A0A1V5ZMF4</accession>
<name>A0A1V5ZMF4_9BACT</name>
<dbReference type="GO" id="GO:0003918">
    <property type="term" value="F:DNA topoisomerase type II (double strand cut, ATP-hydrolyzing) activity"/>
    <property type="evidence" value="ECO:0007669"/>
    <property type="project" value="UniProtKB-EC"/>
</dbReference>
<keyword evidence="4 6" id="KW-0238">DNA-binding</keyword>
<sequence length="90" mass="9917">MDGDGAAAMRYTEARLTKIAEEMINDIEQDTVDRRNNFDGSLQEPVMLPTKFPNHLCNGTMGIAVGMATNLAPHNLNEVIDACLLLIQKE</sequence>
<evidence type="ECO:0000256" key="1">
    <source>
        <dbReference type="ARBA" id="ARBA00000185"/>
    </source>
</evidence>
<dbReference type="GO" id="GO:0006265">
    <property type="term" value="P:DNA topological change"/>
    <property type="evidence" value="ECO:0007669"/>
    <property type="project" value="UniProtKB-UniRule"/>
</dbReference>
<dbReference type="GO" id="GO:0003677">
    <property type="term" value="F:DNA binding"/>
    <property type="evidence" value="ECO:0007669"/>
    <property type="project" value="UniProtKB-UniRule"/>
</dbReference>
<dbReference type="AlphaFoldDB" id="A0A1V5ZMF4"/>
<dbReference type="InterPro" id="IPR013760">
    <property type="entry name" value="Topo_IIA-like_dom_sf"/>
</dbReference>
<feature type="domain" description="Topo IIA-type catalytic" evidence="7">
    <location>
        <begin position="1"/>
        <end position="90"/>
    </location>
</feature>